<proteinExistence type="predicted"/>
<protein>
    <submittedName>
        <fullName evidence="1">Uncharacterized protein</fullName>
    </submittedName>
</protein>
<dbReference type="EMBL" id="MU004510">
    <property type="protein sequence ID" value="KAF2649029.1"/>
    <property type="molecule type" value="Genomic_DNA"/>
</dbReference>
<evidence type="ECO:0000313" key="2">
    <source>
        <dbReference type="Proteomes" id="UP000799324"/>
    </source>
</evidence>
<organism evidence="1 2">
    <name type="scientific">Lophiostoma macrostomum CBS 122681</name>
    <dbReference type="NCBI Taxonomy" id="1314788"/>
    <lineage>
        <taxon>Eukaryota</taxon>
        <taxon>Fungi</taxon>
        <taxon>Dikarya</taxon>
        <taxon>Ascomycota</taxon>
        <taxon>Pezizomycotina</taxon>
        <taxon>Dothideomycetes</taxon>
        <taxon>Pleosporomycetidae</taxon>
        <taxon>Pleosporales</taxon>
        <taxon>Lophiostomataceae</taxon>
        <taxon>Lophiostoma</taxon>
    </lineage>
</organism>
<evidence type="ECO:0000313" key="1">
    <source>
        <dbReference type="EMBL" id="KAF2649029.1"/>
    </source>
</evidence>
<dbReference type="AlphaFoldDB" id="A0A6A6SMU6"/>
<reference evidence="1" key="1">
    <citation type="journal article" date="2020" name="Stud. Mycol.">
        <title>101 Dothideomycetes genomes: a test case for predicting lifestyles and emergence of pathogens.</title>
        <authorList>
            <person name="Haridas S."/>
            <person name="Albert R."/>
            <person name="Binder M."/>
            <person name="Bloem J."/>
            <person name="Labutti K."/>
            <person name="Salamov A."/>
            <person name="Andreopoulos B."/>
            <person name="Baker S."/>
            <person name="Barry K."/>
            <person name="Bills G."/>
            <person name="Bluhm B."/>
            <person name="Cannon C."/>
            <person name="Castanera R."/>
            <person name="Culley D."/>
            <person name="Daum C."/>
            <person name="Ezra D."/>
            <person name="Gonzalez J."/>
            <person name="Henrissat B."/>
            <person name="Kuo A."/>
            <person name="Liang C."/>
            <person name="Lipzen A."/>
            <person name="Lutzoni F."/>
            <person name="Magnuson J."/>
            <person name="Mondo S."/>
            <person name="Nolan M."/>
            <person name="Ohm R."/>
            <person name="Pangilinan J."/>
            <person name="Park H.-J."/>
            <person name="Ramirez L."/>
            <person name="Alfaro M."/>
            <person name="Sun H."/>
            <person name="Tritt A."/>
            <person name="Yoshinaga Y."/>
            <person name="Zwiers L.-H."/>
            <person name="Turgeon B."/>
            <person name="Goodwin S."/>
            <person name="Spatafora J."/>
            <person name="Crous P."/>
            <person name="Grigoriev I."/>
        </authorList>
    </citation>
    <scope>NUCLEOTIDE SEQUENCE</scope>
    <source>
        <strain evidence="1">CBS 122681</strain>
    </source>
</reference>
<dbReference type="OrthoDB" id="3671487at2759"/>
<sequence>MANQQTLLGLPAELRLQIYNDTYYLNPGFPLSSFRGLFFSCKQLYNEASNELIREACKTTRALETELQPSHGDVQVSAPRRLADLTSIAVTLPASATQDMDLRPIVTDLFEQMLVSEVRTINVFLGLKTATPFCSLGVEIAHDSVTVIMTSHGKSSACLKVLLAFCASLEGICGGRWAWVRRWAWVKRRPFCQFESWRHTGMRRARVFRISYRRE</sequence>
<dbReference type="Proteomes" id="UP000799324">
    <property type="component" value="Unassembled WGS sequence"/>
</dbReference>
<accession>A0A6A6SMU6</accession>
<keyword evidence="2" id="KW-1185">Reference proteome</keyword>
<gene>
    <name evidence="1" type="ORF">K491DRAFT_722042</name>
</gene>
<name>A0A6A6SMU6_9PLEO</name>